<dbReference type="InterPro" id="IPR012677">
    <property type="entry name" value="Nucleotide-bd_a/b_plait_sf"/>
</dbReference>
<feature type="domain" description="RRM" evidence="9">
    <location>
        <begin position="542"/>
        <end position="618"/>
    </location>
</feature>
<organism evidence="10 11">
    <name type="scientific">Saccoglossus kowalevskii</name>
    <name type="common">Acorn worm</name>
    <dbReference type="NCBI Taxonomy" id="10224"/>
    <lineage>
        <taxon>Eukaryota</taxon>
        <taxon>Metazoa</taxon>
        <taxon>Hemichordata</taxon>
        <taxon>Enteropneusta</taxon>
        <taxon>Harrimaniidae</taxon>
        <taxon>Saccoglossus</taxon>
    </lineage>
</organism>
<evidence type="ECO:0000256" key="4">
    <source>
        <dbReference type="ARBA" id="ARBA00022884"/>
    </source>
</evidence>
<comment type="subcellular location">
    <subcellularLocation>
        <location evidence="1">Nucleus</location>
    </subcellularLocation>
</comment>
<keyword evidence="10" id="KW-1185">Reference proteome</keyword>
<dbReference type="InterPro" id="IPR003107">
    <property type="entry name" value="HAT"/>
</dbReference>
<dbReference type="InterPro" id="IPR034217">
    <property type="entry name" value="SART3_RRM1"/>
</dbReference>
<evidence type="ECO:0000256" key="7">
    <source>
        <dbReference type="PROSITE-ProRule" id="PRU00176"/>
    </source>
</evidence>
<dbReference type="PANTHER" id="PTHR17204">
    <property type="entry name" value="PRE-MRNA PROCESSING PROTEIN PRP39-RELATED"/>
    <property type="match status" value="1"/>
</dbReference>
<dbReference type="CDD" id="cd12391">
    <property type="entry name" value="RRM1_SART3"/>
    <property type="match status" value="1"/>
</dbReference>
<keyword evidence="6" id="KW-0539">Nucleus</keyword>
<dbReference type="InterPro" id="IPR000504">
    <property type="entry name" value="RRM_dom"/>
</dbReference>
<dbReference type="SMART" id="SM00360">
    <property type="entry name" value="RRM"/>
    <property type="match status" value="2"/>
</dbReference>
<keyword evidence="2" id="KW-0507">mRNA processing</keyword>
<feature type="compositionally biased region" description="Basic and acidic residues" evidence="8">
    <location>
        <begin position="510"/>
        <end position="527"/>
    </location>
</feature>
<evidence type="ECO:0000256" key="6">
    <source>
        <dbReference type="ARBA" id="ARBA00023242"/>
    </source>
</evidence>
<dbReference type="SUPFAM" id="SSF54928">
    <property type="entry name" value="RNA-binding domain, RBD"/>
    <property type="match status" value="2"/>
</dbReference>
<dbReference type="InterPro" id="IPR034218">
    <property type="entry name" value="SART3_RRM2"/>
</dbReference>
<dbReference type="SUPFAM" id="SSF48452">
    <property type="entry name" value="TPR-like"/>
    <property type="match status" value="1"/>
</dbReference>
<dbReference type="Gene3D" id="1.25.40.10">
    <property type="entry name" value="Tetratricopeptide repeat domain"/>
    <property type="match status" value="1"/>
</dbReference>
<dbReference type="Pfam" id="PF16605">
    <property type="entry name" value="LSM_int_assoc"/>
    <property type="match status" value="1"/>
</dbReference>
<protein>
    <submittedName>
        <fullName evidence="11">Squamous cell carcinoma antigen recognized by T-cells 3-like</fullName>
    </submittedName>
</protein>
<dbReference type="InterPro" id="IPR035979">
    <property type="entry name" value="RBD_domain_sf"/>
</dbReference>
<evidence type="ECO:0000313" key="10">
    <source>
        <dbReference type="Proteomes" id="UP000694865"/>
    </source>
</evidence>
<accession>A0ABM0MM47</accession>
<dbReference type="Pfam" id="PF05391">
    <property type="entry name" value="Lsm_interact"/>
    <property type="match status" value="1"/>
</dbReference>
<keyword evidence="3" id="KW-0677">Repeat</keyword>
<name>A0ABM0MM47_SACKO</name>
<evidence type="ECO:0000313" key="11">
    <source>
        <dbReference type="RefSeq" id="XP_006821088.1"/>
    </source>
</evidence>
<sequence>MSLTSEESGRDHINALFERAVKDYMCVGIWLEYVQYSIGGMAMKDGISNIRKVFERSITAVGLHVTKGATLWEAYREFESILLATIQPGAGQITTAEKQSEIDAQTEKIDALFRRQLSIPLMDMESTYEEYEEWSTTPIPDHLKHSYQKALLKLKNRTQYEDALLTAEPPRLAEYKSYIEYEKSEGEPTRIQCIYERSLEENCLVPELWLDYTKYVDNQLKIGSVSLNIHTRAVRNCPWTMLLWQHYLQSLERYKQPHDKVKETFEKAINSGFSQGSDFFVLWQTYIDYMRRRIDWHSENEVEVEEFRLTIRRAIEYLTEYFGLEADPTCSLHKYWATIEAKHLKNKQAARELWDEVVSVHGKEAQTWLEYINFERMYGDNKHCRKVLVRAVQSTSDWPESVCEAYINFEREEGTLEQYEAAVVRVESQMNRVNERRNKAAEKEAELTKQQEEVSEFKRQAKAAKKAEKQPIKRKADERTESVIKRKESNNPPQENVFKVPFLPPGMPGRKTDDSPPPKKQKTDESTMVKGAVSHDPSKDCRTVFVKNLSYNLKENKIRSIFAECGEITEVRMVTNYKQKFKGFCYVEFKDEFAADKALKLDRQPIDGRPMFVDPSLDKTKKASQPEQFQWSTNMEKNKLFISGLPRSVNRKMLEELFGKHGDIKDIRIVTYKSGAPKGLAYVEYVNEGEAAKAVLATDGTQMGEHRINVAISNPPPRKPKQGSLVEDIEELQRGQRGSGFGPRGKGRTQLAFMPRAIKKQQSTAADVGSGDKMDTGGSSKEPKMSNADFAKLFSL</sequence>
<dbReference type="RefSeq" id="XP_006821088.1">
    <property type="nucleotide sequence ID" value="XM_006821025.1"/>
</dbReference>
<dbReference type="InterPro" id="IPR008669">
    <property type="entry name" value="LSM_interact"/>
</dbReference>
<evidence type="ECO:0000256" key="1">
    <source>
        <dbReference type="ARBA" id="ARBA00004123"/>
    </source>
</evidence>
<feature type="region of interest" description="Disordered" evidence="8">
    <location>
        <begin position="434"/>
        <end position="535"/>
    </location>
</feature>
<evidence type="ECO:0000256" key="5">
    <source>
        <dbReference type="ARBA" id="ARBA00023187"/>
    </source>
</evidence>
<proteinExistence type="predicted"/>
<feature type="region of interest" description="Disordered" evidence="8">
    <location>
        <begin position="733"/>
        <end position="796"/>
    </location>
</feature>
<dbReference type="PROSITE" id="PS50102">
    <property type="entry name" value="RRM"/>
    <property type="match status" value="2"/>
</dbReference>
<dbReference type="Pfam" id="PF23241">
    <property type="entry name" value="HAT_PRP39_C"/>
    <property type="match status" value="1"/>
</dbReference>
<feature type="compositionally biased region" description="Basic and acidic residues" evidence="8">
    <location>
        <begin position="434"/>
        <end position="489"/>
    </location>
</feature>
<dbReference type="GeneID" id="102809983"/>
<dbReference type="Pfam" id="PF23240">
    <property type="entry name" value="HAT_PRP39_N"/>
    <property type="match status" value="1"/>
</dbReference>
<reference evidence="11" key="1">
    <citation type="submission" date="2025-08" db="UniProtKB">
        <authorList>
            <consortium name="RefSeq"/>
        </authorList>
    </citation>
    <scope>IDENTIFICATION</scope>
    <source>
        <tissue evidence="11">Testes</tissue>
    </source>
</reference>
<dbReference type="CDD" id="cd12392">
    <property type="entry name" value="RRM2_SART3"/>
    <property type="match status" value="1"/>
</dbReference>
<keyword evidence="5" id="KW-0508">mRNA splicing</keyword>
<dbReference type="InterPro" id="IPR059164">
    <property type="entry name" value="HAT_PRP39_C"/>
</dbReference>
<evidence type="ECO:0000259" key="9">
    <source>
        <dbReference type="PROSITE" id="PS50102"/>
    </source>
</evidence>
<evidence type="ECO:0000256" key="8">
    <source>
        <dbReference type="SAM" id="MobiDB-lite"/>
    </source>
</evidence>
<dbReference type="SMART" id="SM00386">
    <property type="entry name" value="HAT"/>
    <property type="match status" value="7"/>
</dbReference>
<dbReference type="Pfam" id="PF00076">
    <property type="entry name" value="RRM_1"/>
    <property type="match status" value="2"/>
</dbReference>
<gene>
    <name evidence="11" type="primary">LOC102809983</name>
</gene>
<keyword evidence="4 7" id="KW-0694">RNA-binding</keyword>
<dbReference type="InterPro" id="IPR011990">
    <property type="entry name" value="TPR-like_helical_dom_sf"/>
</dbReference>
<evidence type="ECO:0000256" key="2">
    <source>
        <dbReference type="ARBA" id="ARBA00022664"/>
    </source>
</evidence>
<dbReference type="Proteomes" id="UP000694865">
    <property type="component" value="Unplaced"/>
</dbReference>
<feature type="domain" description="RRM" evidence="9">
    <location>
        <begin position="638"/>
        <end position="715"/>
    </location>
</feature>
<dbReference type="Gene3D" id="3.30.70.330">
    <property type="match status" value="2"/>
</dbReference>
<dbReference type="PANTHER" id="PTHR17204:SF25">
    <property type="entry name" value="RRM DOMAIN-CONTAINING PROTEIN"/>
    <property type="match status" value="1"/>
</dbReference>
<evidence type="ECO:0000256" key="3">
    <source>
        <dbReference type="ARBA" id="ARBA00022737"/>
    </source>
</evidence>